<dbReference type="InterPro" id="IPR001734">
    <property type="entry name" value="Na/solute_symporter"/>
</dbReference>
<dbReference type="InterPro" id="IPR038377">
    <property type="entry name" value="Na/Glc_symporter_sf"/>
</dbReference>
<keyword evidence="4 9" id="KW-0812">Transmembrane</keyword>
<organism evidence="10 11">
    <name type="scientific">Massarina eburnea CBS 473.64</name>
    <dbReference type="NCBI Taxonomy" id="1395130"/>
    <lineage>
        <taxon>Eukaryota</taxon>
        <taxon>Fungi</taxon>
        <taxon>Dikarya</taxon>
        <taxon>Ascomycota</taxon>
        <taxon>Pezizomycotina</taxon>
        <taxon>Dothideomycetes</taxon>
        <taxon>Pleosporomycetidae</taxon>
        <taxon>Pleosporales</taxon>
        <taxon>Massarineae</taxon>
        <taxon>Massarinaceae</taxon>
        <taxon>Massarina</taxon>
    </lineage>
</organism>
<feature type="transmembrane region" description="Helical" evidence="9">
    <location>
        <begin position="12"/>
        <end position="35"/>
    </location>
</feature>
<keyword evidence="3" id="KW-0813">Transport</keyword>
<keyword evidence="6 9" id="KW-0472">Membrane</keyword>
<evidence type="ECO:0000256" key="3">
    <source>
        <dbReference type="ARBA" id="ARBA00022448"/>
    </source>
</evidence>
<feature type="transmembrane region" description="Helical" evidence="9">
    <location>
        <begin position="93"/>
        <end position="112"/>
    </location>
</feature>
<evidence type="ECO:0000256" key="6">
    <source>
        <dbReference type="ARBA" id="ARBA00023136"/>
    </source>
</evidence>
<feature type="transmembrane region" description="Helical" evidence="9">
    <location>
        <begin position="255"/>
        <end position="273"/>
    </location>
</feature>
<dbReference type="GO" id="GO:0015606">
    <property type="term" value="F:spermidine transmembrane transporter activity"/>
    <property type="evidence" value="ECO:0007669"/>
    <property type="project" value="UniProtKB-ARBA"/>
</dbReference>
<comment type="similarity">
    <text evidence="2 7">Belongs to the sodium:solute symporter (SSF) (TC 2.A.21) family.</text>
</comment>
<evidence type="ECO:0000313" key="11">
    <source>
        <dbReference type="Proteomes" id="UP000799753"/>
    </source>
</evidence>
<dbReference type="GO" id="GO:0005886">
    <property type="term" value="C:plasma membrane"/>
    <property type="evidence" value="ECO:0007669"/>
    <property type="project" value="TreeGrafter"/>
</dbReference>
<sequence>MADSVAPALPVGAGYGVVVGIGFFFAFLMMGITWLQNRYTMYSTKQSEEFNTASRSVKPGLIASGIVSAWTWAATLLQSSTVAYTYGVAGPFWYAAGATVQILMFSILACKVKQNAPRCHTYLEIIYARYGRVAHIVFMFFAFVTNILVGSQLLLGGSAVVTSLTGMNVYAAIFLIPTGVCAYVILGGLRATFLCDYSHTLVLMIIILYFMFHAYATSPLIGSPGAMYDLLKKAAITRPIEGNKDGSYLTLKSNFGLIFGVIQLCSGSGTVFLDQAYWQRAIASRPTTAVRAYIMGGLAWFAIPFGFSTTLGLAAAALTDNPRFPTYPNKPTSAEISSGLAAAYAASTLLGQNGAIALLIVLFMAVTSCASAELIAVSSLLTFDVYKTYIQPKATPKQLIFVSHIMICVFGVLMAVFACIWNAVSIDLGWLFLVMGLLIGGAVFPAAFAITWKKQTRIGAISGCIVGLAAGLIAWLTTAKHYYGAVTVATTGQEYPTLAGNLAAIMTGLIVTVSVSLIKPDNFDWEITRAINAIPVTQGTAPEGLMSPSEEVAGEKGVPQEKTSSSNSPIPAPAAVASETEKALHIEIGAEDEPSKLRAAFKLACIASFVLTFIMDFLIPMPMFFSHYIFSKGFFTAWVVISFIWVFCSSFVSCFLPIWETRDFFADFFRKIKGDVLGKKR</sequence>
<feature type="region of interest" description="Disordered" evidence="8">
    <location>
        <begin position="545"/>
        <end position="571"/>
    </location>
</feature>
<evidence type="ECO:0000256" key="2">
    <source>
        <dbReference type="ARBA" id="ARBA00006434"/>
    </source>
</evidence>
<dbReference type="InterPro" id="IPR031155">
    <property type="entry name" value="DUR"/>
</dbReference>
<accession>A0A6A6RLP0</accession>
<proteinExistence type="inferred from homology"/>
<dbReference type="AlphaFoldDB" id="A0A6A6RLP0"/>
<dbReference type="PANTHER" id="PTHR46154">
    <property type="match status" value="1"/>
</dbReference>
<dbReference type="OrthoDB" id="6132759at2759"/>
<reference evidence="10" key="1">
    <citation type="journal article" date="2020" name="Stud. Mycol.">
        <title>101 Dothideomycetes genomes: a test case for predicting lifestyles and emergence of pathogens.</title>
        <authorList>
            <person name="Haridas S."/>
            <person name="Albert R."/>
            <person name="Binder M."/>
            <person name="Bloem J."/>
            <person name="Labutti K."/>
            <person name="Salamov A."/>
            <person name="Andreopoulos B."/>
            <person name="Baker S."/>
            <person name="Barry K."/>
            <person name="Bills G."/>
            <person name="Bluhm B."/>
            <person name="Cannon C."/>
            <person name="Castanera R."/>
            <person name="Culley D."/>
            <person name="Daum C."/>
            <person name="Ezra D."/>
            <person name="Gonzalez J."/>
            <person name="Henrissat B."/>
            <person name="Kuo A."/>
            <person name="Liang C."/>
            <person name="Lipzen A."/>
            <person name="Lutzoni F."/>
            <person name="Magnuson J."/>
            <person name="Mondo S."/>
            <person name="Nolan M."/>
            <person name="Ohm R."/>
            <person name="Pangilinan J."/>
            <person name="Park H.-J."/>
            <person name="Ramirez L."/>
            <person name="Alfaro M."/>
            <person name="Sun H."/>
            <person name="Tritt A."/>
            <person name="Yoshinaga Y."/>
            <person name="Zwiers L.-H."/>
            <person name="Turgeon B."/>
            <person name="Goodwin S."/>
            <person name="Spatafora J."/>
            <person name="Crous P."/>
            <person name="Grigoriev I."/>
        </authorList>
    </citation>
    <scope>NUCLEOTIDE SEQUENCE</scope>
    <source>
        <strain evidence="10">CBS 473.64</strain>
    </source>
</reference>
<comment type="subcellular location">
    <subcellularLocation>
        <location evidence="1">Membrane</location>
        <topology evidence="1">Multi-pass membrane protein</topology>
    </subcellularLocation>
</comment>
<feature type="transmembrane region" description="Helical" evidence="9">
    <location>
        <begin position="430"/>
        <end position="451"/>
    </location>
</feature>
<dbReference type="Proteomes" id="UP000799753">
    <property type="component" value="Unassembled WGS sequence"/>
</dbReference>
<dbReference type="CDD" id="cd11476">
    <property type="entry name" value="SLC5sbd_DUR3"/>
    <property type="match status" value="1"/>
</dbReference>
<feature type="transmembrane region" description="Helical" evidence="9">
    <location>
        <begin position="458"/>
        <end position="478"/>
    </location>
</feature>
<evidence type="ECO:0000256" key="5">
    <source>
        <dbReference type="ARBA" id="ARBA00022989"/>
    </source>
</evidence>
<feature type="transmembrane region" description="Helical" evidence="9">
    <location>
        <begin position="637"/>
        <end position="659"/>
    </location>
</feature>
<dbReference type="EMBL" id="MU006800">
    <property type="protein sequence ID" value="KAF2636212.1"/>
    <property type="molecule type" value="Genomic_DNA"/>
</dbReference>
<evidence type="ECO:0000256" key="8">
    <source>
        <dbReference type="SAM" id="MobiDB-lite"/>
    </source>
</evidence>
<keyword evidence="11" id="KW-1185">Reference proteome</keyword>
<dbReference type="Gene3D" id="1.20.1730.10">
    <property type="entry name" value="Sodium/glucose cotransporter"/>
    <property type="match status" value="1"/>
</dbReference>
<feature type="transmembrane region" description="Helical" evidence="9">
    <location>
        <begin position="355"/>
        <end position="378"/>
    </location>
</feature>
<feature type="transmembrane region" description="Helical" evidence="9">
    <location>
        <begin position="56"/>
        <end position="73"/>
    </location>
</feature>
<evidence type="ECO:0000256" key="4">
    <source>
        <dbReference type="ARBA" id="ARBA00022692"/>
    </source>
</evidence>
<dbReference type="GO" id="GO:0015204">
    <property type="term" value="F:urea transmembrane transporter activity"/>
    <property type="evidence" value="ECO:0007669"/>
    <property type="project" value="InterPro"/>
</dbReference>
<protein>
    <submittedName>
        <fullName evidence="10">Na+/solute symporter</fullName>
    </submittedName>
</protein>
<dbReference type="Pfam" id="PF00474">
    <property type="entry name" value="SSF"/>
    <property type="match status" value="1"/>
</dbReference>
<feature type="transmembrane region" description="Helical" evidence="9">
    <location>
        <begin position="293"/>
        <end position="318"/>
    </location>
</feature>
<name>A0A6A6RLP0_9PLEO</name>
<feature type="transmembrane region" description="Helical" evidence="9">
    <location>
        <begin position="603"/>
        <end position="625"/>
    </location>
</feature>
<evidence type="ECO:0000256" key="7">
    <source>
        <dbReference type="RuleBase" id="RU362091"/>
    </source>
</evidence>
<feature type="transmembrane region" description="Helical" evidence="9">
    <location>
        <begin position="399"/>
        <end position="424"/>
    </location>
</feature>
<feature type="transmembrane region" description="Helical" evidence="9">
    <location>
        <begin position="498"/>
        <end position="518"/>
    </location>
</feature>
<evidence type="ECO:0000256" key="9">
    <source>
        <dbReference type="SAM" id="Phobius"/>
    </source>
</evidence>
<dbReference type="NCBIfam" id="TIGR00813">
    <property type="entry name" value="sss"/>
    <property type="match status" value="1"/>
</dbReference>
<feature type="transmembrane region" description="Helical" evidence="9">
    <location>
        <begin position="167"/>
        <end position="189"/>
    </location>
</feature>
<evidence type="ECO:0000313" key="10">
    <source>
        <dbReference type="EMBL" id="KAF2636212.1"/>
    </source>
</evidence>
<dbReference type="PROSITE" id="PS50283">
    <property type="entry name" value="NA_SOLUT_SYMP_3"/>
    <property type="match status" value="1"/>
</dbReference>
<feature type="transmembrane region" description="Helical" evidence="9">
    <location>
        <begin position="133"/>
        <end position="155"/>
    </location>
</feature>
<dbReference type="PANTHER" id="PTHR46154:SF2">
    <property type="entry name" value="SOLUTE SYMPORTER FAMILY TRANSPORTER (AFU_ORTHOLOGUE AFUA_6G03200)"/>
    <property type="match status" value="1"/>
</dbReference>
<keyword evidence="5 9" id="KW-1133">Transmembrane helix</keyword>
<feature type="transmembrane region" description="Helical" evidence="9">
    <location>
        <begin position="201"/>
        <end position="221"/>
    </location>
</feature>
<evidence type="ECO:0000256" key="1">
    <source>
        <dbReference type="ARBA" id="ARBA00004141"/>
    </source>
</evidence>
<gene>
    <name evidence="10" type="ORF">P280DRAFT_160422</name>
</gene>
<dbReference type="FunFam" id="1.20.1730.10:FF:000006">
    <property type="entry name" value="Urea active transporter"/>
    <property type="match status" value="1"/>
</dbReference>